<dbReference type="Proteomes" id="UP000663791">
    <property type="component" value="Unassembled WGS sequence"/>
</dbReference>
<accession>A0A938Y3M8</accession>
<comment type="caution">
    <text evidence="4">The sequence shown here is derived from an EMBL/GenBank/DDBJ whole genome shotgun (WGS) entry which is preliminary data.</text>
</comment>
<dbReference type="Gene3D" id="3.90.79.10">
    <property type="entry name" value="Nucleoside Triphosphate Pyrophosphohydrolase"/>
    <property type="match status" value="1"/>
</dbReference>
<protein>
    <submittedName>
        <fullName evidence="4">NUDIX hydrolase</fullName>
    </submittedName>
</protein>
<dbReference type="InterPro" id="IPR015797">
    <property type="entry name" value="NUDIX_hydrolase-like_dom_sf"/>
</dbReference>
<dbReference type="RefSeq" id="WP_205292930.1">
    <property type="nucleotide sequence ID" value="NZ_CP074406.1"/>
</dbReference>
<proteinExistence type="predicted"/>
<dbReference type="PANTHER" id="PTHR11839:SF18">
    <property type="entry name" value="NUDIX HYDROLASE DOMAIN-CONTAINING PROTEIN"/>
    <property type="match status" value="1"/>
</dbReference>
<reference evidence="4" key="1">
    <citation type="submission" date="2021-01" db="EMBL/GenBank/DDBJ databases">
        <title>Novel species in genus Nocardioides.</title>
        <authorList>
            <person name="Zhang G."/>
        </authorList>
    </citation>
    <scope>NUCLEOTIDE SEQUENCE</scope>
    <source>
        <strain evidence="4">Zg-536</strain>
    </source>
</reference>
<dbReference type="PANTHER" id="PTHR11839">
    <property type="entry name" value="UDP/ADP-SUGAR PYROPHOSPHATASE"/>
    <property type="match status" value="1"/>
</dbReference>
<evidence type="ECO:0000259" key="3">
    <source>
        <dbReference type="PROSITE" id="PS51462"/>
    </source>
</evidence>
<keyword evidence="5" id="KW-1185">Reference proteome</keyword>
<feature type="domain" description="Nudix hydrolase" evidence="3">
    <location>
        <begin position="55"/>
        <end position="189"/>
    </location>
</feature>
<keyword evidence="2 4" id="KW-0378">Hydrolase</keyword>
<comment type="cofactor">
    <cofactor evidence="1">
        <name>Mg(2+)</name>
        <dbReference type="ChEBI" id="CHEBI:18420"/>
    </cofactor>
</comment>
<name>A0A938Y3M8_9ACTN</name>
<dbReference type="PROSITE" id="PS51462">
    <property type="entry name" value="NUDIX"/>
    <property type="match status" value="1"/>
</dbReference>
<evidence type="ECO:0000256" key="2">
    <source>
        <dbReference type="ARBA" id="ARBA00022801"/>
    </source>
</evidence>
<dbReference type="EMBL" id="JAERTX010000020">
    <property type="protein sequence ID" value="MBM9461612.1"/>
    <property type="molecule type" value="Genomic_DNA"/>
</dbReference>
<evidence type="ECO:0000313" key="5">
    <source>
        <dbReference type="Proteomes" id="UP000663791"/>
    </source>
</evidence>
<dbReference type="SUPFAM" id="SSF55811">
    <property type="entry name" value="Nudix"/>
    <property type="match status" value="1"/>
</dbReference>
<evidence type="ECO:0000313" key="4">
    <source>
        <dbReference type="EMBL" id="MBM9461612.1"/>
    </source>
</evidence>
<dbReference type="InterPro" id="IPR000086">
    <property type="entry name" value="NUDIX_hydrolase_dom"/>
</dbReference>
<dbReference type="GO" id="GO:0005829">
    <property type="term" value="C:cytosol"/>
    <property type="evidence" value="ECO:0007669"/>
    <property type="project" value="TreeGrafter"/>
</dbReference>
<organism evidence="4 5">
    <name type="scientific">Nocardioides faecalis</name>
    <dbReference type="NCBI Taxonomy" id="2803858"/>
    <lineage>
        <taxon>Bacteria</taxon>
        <taxon>Bacillati</taxon>
        <taxon>Actinomycetota</taxon>
        <taxon>Actinomycetes</taxon>
        <taxon>Propionibacteriales</taxon>
        <taxon>Nocardioidaceae</taxon>
        <taxon>Nocardioides</taxon>
    </lineage>
</organism>
<dbReference type="GO" id="GO:0016787">
    <property type="term" value="F:hydrolase activity"/>
    <property type="evidence" value="ECO:0007669"/>
    <property type="project" value="UniProtKB-KW"/>
</dbReference>
<dbReference type="GO" id="GO:0006753">
    <property type="term" value="P:nucleoside phosphate metabolic process"/>
    <property type="evidence" value="ECO:0007669"/>
    <property type="project" value="TreeGrafter"/>
</dbReference>
<dbReference type="AlphaFoldDB" id="A0A938Y3M8"/>
<gene>
    <name evidence="4" type="ORF">JK386_17055</name>
</gene>
<dbReference type="Pfam" id="PF00293">
    <property type="entry name" value="NUDIX"/>
    <property type="match status" value="1"/>
</dbReference>
<sequence length="207" mass="22740">MDAGDGSRLRDVAETWPVVSSTDLHRDGWVIALRSDLVRRPGAPAEEGTFRRLVVEHPGAAVVLAVDDEDRVLCLRHYRHAAGHRLVELPAGLCDVPGEEPVEVARRELREEAAFAARSWTHLLSTFSSPGYSAERIHYFLATGLSAVDRDGFVLEHEEAELEVLWVPFADLVDAVLAGQIADGPVVQAVLAAHVMRDRDPQALPEM</sequence>
<evidence type="ECO:0000256" key="1">
    <source>
        <dbReference type="ARBA" id="ARBA00001946"/>
    </source>
</evidence>
<dbReference type="GO" id="GO:0019693">
    <property type="term" value="P:ribose phosphate metabolic process"/>
    <property type="evidence" value="ECO:0007669"/>
    <property type="project" value="TreeGrafter"/>
</dbReference>